<dbReference type="InterPro" id="IPR000866">
    <property type="entry name" value="AhpC/TSA"/>
</dbReference>
<protein>
    <submittedName>
        <fullName evidence="4">TlpA family protein disulfide reductase</fullName>
    </submittedName>
</protein>
<comment type="caution">
    <text evidence="4">The sequence shown here is derived from an EMBL/GenBank/DDBJ whole genome shotgun (WGS) entry which is preliminary data.</text>
</comment>
<feature type="chain" id="PRO_5045694097" evidence="2">
    <location>
        <begin position="22"/>
        <end position="163"/>
    </location>
</feature>
<keyword evidence="2" id="KW-0732">Signal</keyword>
<sequence>MAFLKSLFIVAGLALSGMAFAAEVKAPAPDFTLKSDSGENIRLSELRGEIVLLNFWASWCGPCRQEMPELDKLAMDFADLGVKVLGVNVEQDPAQGKAFLKNLPVSFPILFDTTNSVTETYQVDAMPTTVLIDRDGQIRFHHRGYQPGYEDTYRQQIKRLIRE</sequence>
<dbReference type="EMBL" id="JBHUHT010000030">
    <property type="protein sequence ID" value="MFD2097965.1"/>
    <property type="molecule type" value="Genomic_DNA"/>
</dbReference>
<dbReference type="Proteomes" id="UP001597380">
    <property type="component" value="Unassembled WGS sequence"/>
</dbReference>
<dbReference type="PROSITE" id="PS51352">
    <property type="entry name" value="THIOREDOXIN_2"/>
    <property type="match status" value="1"/>
</dbReference>
<organism evidence="4 5">
    <name type="scientific">Corallincola platygyrae</name>
    <dbReference type="NCBI Taxonomy" id="1193278"/>
    <lineage>
        <taxon>Bacteria</taxon>
        <taxon>Pseudomonadati</taxon>
        <taxon>Pseudomonadota</taxon>
        <taxon>Gammaproteobacteria</taxon>
        <taxon>Alteromonadales</taxon>
        <taxon>Psychromonadaceae</taxon>
        <taxon>Corallincola</taxon>
    </lineage>
</organism>
<evidence type="ECO:0000256" key="2">
    <source>
        <dbReference type="SAM" id="SignalP"/>
    </source>
</evidence>
<evidence type="ECO:0000313" key="5">
    <source>
        <dbReference type="Proteomes" id="UP001597380"/>
    </source>
</evidence>
<dbReference type="Pfam" id="PF00578">
    <property type="entry name" value="AhpC-TSA"/>
    <property type="match status" value="1"/>
</dbReference>
<dbReference type="CDD" id="cd02966">
    <property type="entry name" value="TlpA_like_family"/>
    <property type="match status" value="1"/>
</dbReference>
<name>A0ABW4XQX1_9GAMM</name>
<feature type="signal peptide" evidence="2">
    <location>
        <begin position="1"/>
        <end position="21"/>
    </location>
</feature>
<dbReference type="RefSeq" id="WP_345340106.1">
    <property type="nucleotide sequence ID" value="NZ_BAABLI010000013.1"/>
</dbReference>
<dbReference type="PANTHER" id="PTHR42852">
    <property type="entry name" value="THIOL:DISULFIDE INTERCHANGE PROTEIN DSBE"/>
    <property type="match status" value="1"/>
</dbReference>
<evidence type="ECO:0000313" key="4">
    <source>
        <dbReference type="EMBL" id="MFD2097965.1"/>
    </source>
</evidence>
<reference evidence="5" key="1">
    <citation type="journal article" date="2019" name="Int. J. Syst. Evol. Microbiol.">
        <title>The Global Catalogue of Microorganisms (GCM) 10K type strain sequencing project: providing services to taxonomists for standard genome sequencing and annotation.</title>
        <authorList>
            <consortium name="The Broad Institute Genomics Platform"/>
            <consortium name="The Broad Institute Genome Sequencing Center for Infectious Disease"/>
            <person name="Wu L."/>
            <person name="Ma J."/>
        </authorList>
    </citation>
    <scope>NUCLEOTIDE SEQUENCE [LARGE SCALE GENOMIC DNA]</scope>
    <source>
        <strain evidence="5">CGMCC 1.10992</strain>
    </source>
</reference>
<dbReference type="InterPro" id="IPR013766">
    <property type="entry name" value="Thioredoxin_domain"/>
</dbReference>
<dbReference type="Gene3D" id="3.40.30.10">
    <property type="entry name" value="Glutaredoxin"/>
    <property type="match status" value="1"/>
</dbReference>
<dbReference type="InterPro" id="IPR036249">
    <property type="entry name" value="Thioredoxin-like_sf"/>
</dbReference>
<dbReference type="SUPFAM" id="SSF52833">
    <property type="entry name" value="Thioredoxin-like"/>
    <property type="match status" value="1"/>
</dbReference>
<feature type="domain" description="Thioredoxin" evidence="3">
    <location>
        <begin position="22"/>
        <end position="162"/>
    </location>
</feature>
<evidence type="ECO:0000259" key="3">
    <source>
        <dbReference type="PROSITE" id="PS51352"/>
    </source>
</evidence>
<accession>A0ABW4XQX1</accession>
<dbReference type="InterPro" id="IPR017937">
    <property type="entry name" value="Thioredoxin_CS"/>
</dbReference>
<keyword evidence="1" id="KW-0676">Redox-active center</keyword>
<gene>
    <name evidence="4" type="ORF">ACFSJ3_18405</name>
</gene>
<dbReference type="PANTHER" id="PTHR42852:SF13">
    <property type="entry name" value="PROTEIN DIPZ"/>
    <property type="match status" value="1"/>
</dbReference>
<proteinExistence type="predicted"/>
<keyword evidence="5" id="KW-1185">Reference proteome</keyword>
<dbReference type="PROSITE" id="PS00194">
    <property type="entry name" value="THIOREDOXIN_1"/>
    <property type="match status" value="1"/>
</dbReference>
<evidence type="ECO:0000256" key="1">
    <source>
        <dbReference type="ARBA" id="ARBA00023284"/>
    </source>
</evidence>
<dbReference type="InterPro" id="IPR050553">
    <property type="entry name" value="Thioredoxin_ResA/DsbE_sf"/>
</dbReference>